<evidence type="ECO:0000256" key="9">
    <source>
        <dbReference type="ARBA" id="ARBA00023136"/>
    </source>
</evidence>
<feature type="transmembrane region" description="Helical" evidence="13">
    <location>
        <begin position="84"/>
        <end position="107"/>
    </location>
</feature>
<gene>
    <name evidence="14" type="primary">SGCD</name>
    <name evidence="14" type="ORF">Bhyg_06547</name>
</gene>
<reference evidence="14" key="1">
    <citation type="submission" date="2022-07" db="EMBL/GenBank/DDBJ databases">
        <authorList>
            <person name="Trinca V."/>
            <person name="Uliana J.V.C."/>
            <person name="Torres T.T."/>
            <person name="Ward R.J."/>
            <person name="Monesi N."/>
        </authorList>
    </citation>
    <scope>NUCLEOTIDE SEQUENCE</scope>
    <source>
        <strain evidence="14">HSMRA1968</strain>
        <tissue evidence="14">Whole embryos</tissue>
    </source>
</reference>
<keyword evidence="12" id="KW-0206">Cytoskeleton</keyword>
<comment type="caution">
    <text evidence="14">The sequence shown here is derived from an EMBL/GenBank/DDBJ whole genome shotgun (WGS) entry which is preliminary data.</text>
</comment>
<evidence type="ECO:0000313" key="14">
    <source>
        <dbReference type="EMBL" id="KAJ6641607.1"/>
    </source>
</evidence>
<dbReference type="Proteomes" id="UP001151699">
    <property type="component" value="Chromosome B"/>
</dbReference>
<sequence>MVGRRLKHLHQPTDYKKEINHQSDIDNPSQNKRTLKLDLLPDDETTNKSKYLPTMSSAANNINQHNTTSSTGYHIGLYGWRKKCLFILILGLMILIIVNLALTLWILKVMEFSSEGMGQLKVVTGGLQVIGQTLVLDILRASTIKSRYGQAISLESSRNFSINTRDWEGNIENNLFLGHDKMEVLAHSLKIKDTHGAVLFSADKNEVIIGANTLRVDGDGGAVFKESVQTSVIRAEPGRELKFDSPTRSLHVSAGQDIFIKSGAGSIDASCLNDIRLHSEAGNIRLDSASVFLPNLKIAQPPTSGVSSTHEHNHKIYQLCVCGNGKLFLALSHSICAGDESTERKNKEYYNRKKEF</sequence>
<evidence type="ECO:0000256" key="12">
    <source>
        <dbReference type="ARBA" id="ARBA00023212"/>
    </source>
</evidence>
<comment type="subcellular location">
    <subcellularLocation>
        <location evidence="2">Cell membrane</location>
        <location evidence="2">Sarcolemma</location>
        <topology evidence="2">Single-pass type II membrane protein</topology>
    </subcellularLocation>
    <subcellularLocation>
        <location evidence="1">Cytoplasm</location>
        <location evidence="1">Cytoskeleton</location>
    </subcellularLocation>
</comment>
<organism evidence="14 15">
    <name type="scientific">Pseudolycoriella hygida</name>
    <dbReference type="NCBI Taxonomy" id="35572"/>
    <lineage>
        <taxon>Eukaryota</taxon>
        <taxon>Metazoa</taxon>
        <taxon>Ecdysozoa</taxon>
        <taxon>Arthropoda</taxon>
        <taxon>Hexapoda</taxon>
        <taxon>Insecta</taxon>
        <taxon>Pterygota</taxon>
        <taxon>Neoptera</taxon>
        <taxon>Endopterygota</taxon>
        <taxon>Diptera</taxon>
        <taxon>Nematocera</taxon>
        <taxon>Sciaroidea</taxon>
        <taxon>Sciaridae</taxon>
        <taxon>Pseudolycoriella</taxon>
    </lineage>
</organism>
<dbReference type="GO" id="GO:0016012">
    <property type="term" value="C:sarcoglycan complex"/>
    <property type="evidence" value="ECO:0007669"/>
    <property type="project" value="InterPro"/>
</dbReference>
<evidence type="ECO:0000256" key="13">
    <source>
        <dbReference type="SAM" id="Phobius"/>
    </source>
</evidence>
<proteinExistence type="inferred from homology"/>
<keyword evidence="8 13" id="KW-1133">Transmembrane helix</keyword>
<dbReference type="InterPro" id="IPR039972">
    <property type="entry name" value="Sarcoglycan_gamma/delta/zeta"/>
</dbReference>
<keyword evidence="10" id="KW-1015">Disulfide bond</keyword>
<keyword evidence="15" id="KW-1185">Reference proteome</keyword>
<dbReference type="Pfam" id="PF04790">
    <property type="entry name" value="Sarcoglycan_1"/>
    <property type="match status" value="1"/>
</dbReference>
<accession>A0A9Q0S134</accession>
<keyword evidence="7" id="KW-0735">Signal-anchor</keyword>
<dbReference type="EMBL" id="WJQU01000002">
    <property type="protein sequence ID" value="KAJ6641607.1"/>
    <property type="molecule type" value="Genomic_DNA"/>
</dbReference>
<protein>
    <submittedName>
        <fullName evidence="14">Delta-sarcoglycan</fullName>
    </submittedName>
</protein>
<dbReference type="AlphaFoldDB" id="A0A9Q0S134"/>
<evidence type="ECO:0000256" key="6">
    <source>
        <dbReference type="ARBA" id="ARBA00022692"/>
    </source>
</evidence>
<dbReference type="GO" id="GO:0005856">
    <property type="term" value="C:cytoskeleton"/>
    <property type="evidence" value="ECO:0007669"/>
    <property type="project" value="UniProtKB-SubCell"/>
</dbReference>
<keyword evidence="11" id="KW-0325">Glycoprotein</keyword>
<keyword evidence="6 13" id="KW-0812">Transmembrane</keyword>
<evidence type="ECO:0000256" key="1">
    <source>
        <dbReference type="ARBA" id="ARBA00004245"/>
    </source>
</evidence>
<evidence type="ECO:0000256" key="5">
    <source>
        <dbReference type="ARBA" id="ARBA00022490"/>
    </source>
</evidence>
<evidence type="ECO:0000256" key="4">
    <source>
        <dbReference type="ARBA" id="ARBA00022475"/>
    </source>
</evidence>
<keyword evidence="4" id="KW-1003">Cell membrane</keyword>
<evidence type="ECO:0000256" key="8">
    <source>
        <dbReference type="ARBA" id="ARBA00022989"/>
    </source>
</evidence>
<dbReference type="GO" id="GO:0042383">
    <property type="term" value="C:sarcolemma"/>
    <property type="evidence" value="ECO:0007669"/>
    <property type="project" value="UniProtKB-SubCell"/>
</dbReference>
<evidence type="ECO:0000313" key="15">
    <source>
        <dbReference type="Proteomes" id="UP001151699"/>
    </source>
</evidence>
<dbReference type="GO" id="GO:0060047">
    <property type="term" value="P:heart contraction"/>
    <property type="evidence" value="ECO:0007669"/>
    <property type="project" value="TreeGrafter"/>
</dbReference>
<dbReference type="PANTHER" id="PTHR12939:SF10">
    <property type="entry name" value="EG:4F1.1 PROTEIN"/>
    <property type="match status" value="1"/>
</dbReference>
<dbReference type="PANTHER" id="PTHR12939">
    <property type="entry name" value="SARCOGLYCAN"/>
    <property type="match status" value="1"/>
</dbReference>
<evidence type="ECO:0000256" key="3">
    <source>
        <dbReference type="ARBA" id="ARBA00007574"/>
    </source>
</evidence>
<name>A0A9Q0S134_9DIPT</name>
<evidence type="ECO:0000256" key="7">
    <source>
        <dbReference type="ARBA" id="ARBA00022968"/>
    </source>
</evidence>
<comment type="similarity">
    <text evidence="3">Belongs to the sarcoglycan beta/delta/gamma/zeta family.</text>
</comment>
<dbReference type="OrthoDB" id="8881719at2759"/>
<keyword evidence="9 13" id="KW-0472">Membrane</keyword>
<evidence type="ECO:0000256" key="10">
    <source>
        <dbReference type="ARBA" id="ARBA00023157"/>
    </source>
</evidence>
<keyword evidence="5" id="KW-0963">Cytoplasm</keyword>
<evidence type="ECO:0000256" key="11">
    <source>
        <dbReference type="ARBA" id="ARBA00023180"/>
    </source>
</evidence>
<dbReference type="InterPro" id="IPR006875">
    <property type="entry name" value="Sarcoglycan"/>
</dbReference>
<evidence type="ECO:0000256" key="2">
    <source>
        <dbReference type="ARBA" id="ARBA00004274"/>
    </source>
</evidence>